<dbReference type="EC" id="2.7.13.3" evidence="2"/>
<dbReference type="RefSeq" id="WP_205017883.1">
    <property type="nucleotide sequence ID" value="NZ_JAFBEI010000052.1"/>
</dbReference>
<dbReference type="Gene3D" id="3.30.565.10">
    <property type="entry name" value="Histidine kinase-like ATPase, C-terminal domain"/>
    <property type="match status" value="2"/>
</dbReference>
<keyword evidence="5 9" id="KW-0418">Kinase</keyword>
<dbReference type="SUPFAM" id="SSF55874">
    <property type="entry name" value="ATPase domain of HSP90 chaperone/DNA topoisomerase II/histidine kinase"/>
    <property type="match status" value="2"/>
</dbReference>
<dbReference type="InterPro" id="IPR050980">
    <property type="entry name" value="2C_sensor_his_kinase"/>
</dbReference>
<comment type="catalytic activity">
    <reaction evidence="1">
        <text>ATP + protein L-histidine = ADP + protein N-phospho-L-histidine.</text>
        <dbReference type="EC" id="2.7.13.3"/>
    </reaction>
</comment>
<keyword evidence="6" id="KW-0902">Two-component regulatory system</keyword>
<keyword evidence="7" id="KW-0175">Coiled coil</keyword>
<evidence type="ECO:0000313" key="9">
    <source>
        <dbReference type="EMBL" id="MBM7637031.1"/>
    </source>
</evidence>
<evidence type="ECO:0000256" key="4">
    <source>
        <dbReference type="ARBA" id="ARBA00022679"/>
    </source>
</evidence>
<dbReference type="SMART" id="SM00387">
    <property type="entry name" value="HATPase_c"/>
    <property type="match status" value="1"/>
</dbReference>
<dbReference type="PROSITE" id="PS50109">
    <property type="entry name" value="HIS_KIN"/>
    <property type="match status" value="1"/>
</dbReference>
<dbReference type="InterPro" id="IPR005467">
    <property type="entry name" value="His_kinase_dom"/>
</dbReference>
<keyword evidence="3" id="KW-0597">Phosphoprotein</keyword>
<sequence>MTELKYIVEDKVLAEVLGRNNFSTKESAILELVKNAYDAGAEQLTISFGKSVSTGKLFIEIADDGTGMSDEDIKNAWMHVGKSTREYVDSKTGRVLAGSKGIGRFALARLGEKIELFSKKDGNFSIKWSTDWEKSSLESIELPDVENGTIIRIYDLRDKWSSRHIIPLKVYLSKVYNDDKMEVILNYQAGGVDVTDRTKNIWINPKIGENFVDSIKMDYDSNIQTLNVKLVLDEFKSSVKEIVGLSPKGTEISLNIASELKKDIIRLLKEDEEKEVSEEDIETVLTELGDFSGMLYFSLVSITDKDFEKFEYKYQSLSDRYSYGVILYRNSFSIDSFEGRRDWLKLSQRAAASPAAASHISGSWRVRHNQLSGYISIDKQKNNHIEDISNRQGVVENIYFNILVEIIHVALKEFESYRQNIIRQISRYKDRLIERTIIETQKESTAEDIVRSTIENPEKISELTKDDFEKIQEKINAQKQALDDLGEDRKRIEENYRYEVQLLNVLATLQLKVSSLSHEVQNNRNSLAANPIKIEEALKRKYSWEELLLEKPSSRNIPKLIERLSNDLEKVLDLADTIIDETKKDNFAVKEFELDELIDLIVSKWKQQYNWVKFIVQVNHDEKIKISYDLLMVIMDNLILNSVQINESTGALSITIELNYSDGELRLVYFDNGVGLDAKYKDNPGKILNVHETTREDGHGLGMWIVSNTIYKLGGEIEINPKFQGFYLRASMKIDESENQ</sequence>
<dbReference type="Pfam" id="PF02518">
    <property type="entry name" value="HATPase_c"/>
    <property type="match status" value="1"/>
</dbReference>
<dbReference type="GO" id="GO:0016301">
    <property type="term" value="F:kinase activity"/>
    <property type="evidence" value="ECO:0007669"/>
    <property type="project" value="UniProtKB-KW"/>
</dbReference>
<dbReference type="PANTHER" id="PTHR44936:SF9">
    <property type="entry name" value="SENSOR PROTEIN CREC"/>
    <property type="match status" value="1"/>
</dbReference>
<evidence type="ECO:0000256" key="1">
    <source>
        <dbReference type="ARBA" id="ARBA00000085"/>
    </source>
</evidence>
<evidence type="ECO:0000259" key="8">
    <source>
        <dbReference type="PROSITE" id="PS50109"/>
    </source>
</evidence>
<organism evidence="9 10">
    <name type="scientific">Streptococcus saliviloxodontae</name>
    <dbReference type="NCBI Taxonomy" id="1349416"/>
    <lineage>
        <taxon>Bacteria</taxon>
        <taxon>Bacillati</taxon>
        <taxon>Bacillota</taxon>
        <taxon>Bacilli</taxon>
        <taxon>Lactobacillales</taxon>
        <taxon>Streptococcaceae</taxon>
        <taxon>Streptococcus</taxon>
    </lineage>
</organism>
<feature type="domain" description="Histidine kinase" evidence="8">
    <location>
        <begin position="515"/>
        <end position="736"/>
    </location>
</feature>
<keyword evidence="10" id="KW-1185">Reference proteome</keyword>
<dbReference type="EMBL" id="JAFBEI010000052">
    <property type="protein sequence ID" value="MBM7637031.1"/>
    <property type="molecule type" value="Genomic_DNA"/>
</dbReference>
<dbReference type="PANTHER" id="PTHR44936">
    <property type="entry name" value="SENSOR PROTEIN CREC"/>
    <property type="match status" value="1"/>
</dbReference>
<protein>
    <recommendedName>
        <fullName evidence="2">histidine kinase</fullName>
        <ecNumber evidence="2">2.7.13.3</ecNumber>
    </recommendedName>
</protein>
<evidence type="ECO:0000313" key="10">
    <source>
        <dbReference type="Proteomes" id="UP000809081"/>
    </source>
</evidence>
<evidence type="ECO:0000256" key="7">
    <source>
        <dbReference type="SAM" id="Coils"/>
    </source>
</evidence>
<comment type="caution">
    <text evidence="9">The sequence shown here is derived from an EMBL/GenBank/DDBJ whole genome shotgun (WGS) entry which is preliminary data.</text>
</comment>
<feature type="coiled-coil region" evidence="7">
    <location>
        <begin position="468"/>
        <end position="495"/>
    </location>
</feature>
<name>A0ABS2PNR9_9STRE</name>
<evidence type="ECO:0000256" key="5">
    <source>
        <dbReference type="ARBA" id="ARBA00022777"/>
    </source>
</evidence>
<dbReference type="Proteomes" id="UP000809081">
    <property type="component" value="Unassembled WGS sequence"/>
</dbReference>
<dbReference type="InterPro" id="IPR036890">
    <property type="entry name" value="HATPase_C_sf"/>
</dbReference>
<accession>A0ABS2PNR9</accession>
<evidence type="ECO:0000256" key="3">
    <source>
        <dbReference type="ARBA" id="ARBA00022553"/>
    </source>
</evidence>
<keyword evidence="4" id="KW-0808">Transferase</keyword>
<evidence type="ECO:0000256" key="6">
    <source>
        <dbReference type="ARBA" id="ARBA00023012"/>
    </source>
</evidence>
<dbReference type="InterPro" id="IPR003594">
    <property type="entry name" value="HATPase_dom"/>
</dbReference>
<gene>
    <name evidence="9" type="ORF">JOC31_001861</name>
</gene>
<reference evidence="9 10" key="1">
    <citation type="submission" date="2021-01" db="EMBL/GenBank/DDBJ databases">
        <title>Genomic Encyclopedia of Type Strains, Phase IV (KMG-IV): sequencing the most valuable type-strain genomes for metagenomic binning, comparative biology and taxonomic classification.</title>
        <authorList>
            <person name="Goeker M."/>
        </authorList>
    </citation>
    <scope>NUCLEOTIDE SEQUENCE [LARGE SCALE GENOMIC DNA]</scope>
    <source>
        <strain evidence="9 10">DSM 27513</strain>
    </source>
</reference>
<evidence type="ECO:0000256" key="2">
    <source>
        <dbReference type="ARBA" id="ARBA00012438"/>
    </source>
</evidence>
<proteinExistence type="predicted"/>
<dbReference type="Pfam" id="PF13589">
    <property type="entry name" value="HATPase_c_3"/>
    <property type="match status" value="1"/>
</dbReference>